<evidence type="ECO:0000256" key="4">
    <source>
        <dbReference type="ARBA" id="ARBA00022801"/>
    </source>
</evidence>
<keyword evidence="3 8" id="KW-0645">Protease</keyword>
<dbReference type="InterPro" id="IPR051487">
    <property type="entry name" value="Ser/Thr_Proteases_Immune/Dev"/>
</dbReference>
<dbReference type="InterPro" id="IPR033116">
    <property type="entry name" value="TRYPSIN_SER"/>
</dbReference>
<dbReference type="PANTHER" id="PTHR24256">
    <property type="entry name" value="TRYPTASE-RELATED"/>
    <property type="match status" value="1"/>
</dbReference>
<dbReference type="InterPro" id="IPR043504">
    <property type="entry name" value="Peptidase_S1_PA_chymotrypsin"/>
</dbReference>
<accession>A0A0A9Z8F0</accession>
<name>A0A0A9Z8F0_LYGHE</name>
<feature type="domain" description="Peptidase S1" evidence="10">
    <location>
        <begin position="196"/>
        <end position="441"/>
    </location>
</feature>
<reference evidence="11" key="1">
    <citation type="journal article" date="2014" name="PLoS ONE">
        <title>Transcriptome-Based Identification of ABC Transporters in the Western Tarnished Plant Bug Lygus hesperus.</title>
        <authorList>
            <person name="Hull J.J."/>
            <person name="Chaney K."/>
            <person name="Geib S.M."/>
            <person name="Fabrick J.A."/>
            <person name="Brent C.S."/>
            <person name="Walsh D."/>
            <person name="Lavine L.C."/>
        </authorList>
    </citation>
    <scope>NUCLEOTIDE SEQUENCE</scope>
</reference>
<evidence type="ECO:0000313" key="11">
    <source>
        <dbReference type="EMBL" id="JAG40171.1"/>
    </source>
</evidence>
<organism evidence="11">
    <name type="scientific">Lygus hesperus</name>
    <name type="common">Western plant bug</name>
    <dbReference type="NCBI Taxonomy" id="30085"/>
    <lineage>
        <taxon>Eukaryota</taxon>
        <taxon>Metazoa</taxon>
        <taxon>Ecdysozoa</taxon>
        <taxon>Arthropoda</taxon>
        <taxon>Hexapoda</taxon>
        <taxon>Insecta</taxon>
        <taxon>Pterygota</taxon>
        <taxon>Neoptera</taxon>
        <taxon>Paraneoptera</taxon>
        <taxon>Hemiptera</taxon>
        <taxon>Heteroptera</taxon>
        <taxon>Panheteroptera</taxon>
        <taxon>Cimicomorpha</taxon>
        <taxon>Miridae</taxon>
        <taxon>Mirini</taxon>
        <taxon>Lygus</taxon>
    </lineage>
</organism>
<evidence type="ECO:0000256" key="1">
    <source>
        <dbReference type="ARBA" id="ARBA00004613"/>
    </source>
</evidence>
<dbReference type="PROSITE" id="PS00135">
    <property type="entry name" value="TRYPSIN_SER"/>
    <property type="match status" value="1"/>
</dbReference>
<protein>
    <submittedName>
        <fullName evidence="11">Serine protease snake</fullName>
    </submittedName>
</protein>
<dbReference type="PROSITE" id="PS50240">
    <property type="entry name" value="TRYPSIN_DOM"/>
    <property type="match status" value="1"/>
</dbReference>
<dbReference type="SUPFAM" id="SSF50494">
    <property type="entry name" value="Trypsin-like serine proteases"/>
    <property type="match status" value="1"/>
</dbReference>
<gene>
    <name evidence="11" type="primary">snk_18</name>
    <name evidence="11" type="ORF">CM83_24677</name>
</gene>
<dbReference type="EMBL" id="GBHO01003433">
    <property type="protein sequence ID" value="JAG40171.1"/>
    <property type="molecule type" value="Transcribed_RNA"/>
</dbReference>
<evidence type="ECO:0000256" key="2">
    <source>
        <dbReference type="ARBA" id="ARBA00022525"/>
    </source>
</evidence>
<keyword evidence="2" id="KW-0964">Secreted</keyword>
<evidence type="ECO:0000256" key="7">
    <source>
        <dbReference type="ARBA" id="ARBA00024195"/>
    </source>
</evidence>
<dbReference type="GO" id="GO:0016485">
    <property type="term" value="P:protein processing"/>
    <property type="evidence" value="ECO:0007669"/>
    <property type="project" value="UniProtKB-ARBA"/>
</dbReference>
<comment type="subcellular location">
    <subcellularLocation>
        <location evidence="1">Secreted</location>
    </subcellularLocation>
</comment>
<evidence type="ECO:0000256" key="9">
    <source>
        <dbReference type="SAM" id="SignalP"/>
    </source>
</evidence>
<feature type="signal peptide" evidence="9">
    <location>
        <begin position="1"/>
        <end position="20"/>
    </location>
</feature>
<evidence type="ECO:0000256" key="3">
    <source>
        <dbReference type="ARBA" id="ARBA00022670"/>
    </source>
</evidence>
<dbReference type="InterPro" id="IPR009003">
    <property type="entry name" value="Peptidase_S1_PA"/>
</dbReference>
<evidence type="ECO:0000256" key="5">
    <source>
        <dbReference type="ARBA" id="ARBA00022825"/>
    </source>
</evidence>
<dbReference type="InterPro" id="IPR018114">
    <property type="entry name" value="TRYPSIN_HIS"/>
</dbReference>
<evidence type="ECO:0000259" key="10">
    <source>
        <dbReference type="PROSITE" id="PS50240"/>
    </source>
</evidence>
<dbReference type="GO" id="GO:0005576">
    <property type="term" value="C:extracellular region"/>
    <property type="evidence" value="ECO:0007669"/>
    <property type="project" value="UniProtKB-SubCell"/>
</dbReference>
<comment type="similarity">
    <text evidence="7">Belongs to the peptidase S1 family. CLIP subfamily.</text>
</comment>
<evidence type="ECO:0000256" key="6">
    <source>
        <dbReference type="ARBA" id="ARBA00023157"/>
    </source>
</evidence>
<proteinExistence type="inferred from homology"/>
<dbReference type="SMART" id="SM00020">
    <property type="entry name" value="Tryp_SPc"/>
    <property type="match status" value="1"/>
</dbReference>
<dbReference type="FunFam" id="2.40.10.10:FF:000047">
    <property type="entry name" value="Trypsin eta"/>
    <property type="match status" value="1"/>
</dbReference>
<dbReference type="Pfam" id="PF00089">
    <property type="entry name" value="Trypsin"/>
    <property type="match status" value="1"/>
</dbReference>
<evidence type="ECO:0000256" key="8">
    <source>
        <dbReference type="RuleBase" id="RU363034"/>
    </source>
</evidence>
<dbReference type="PROSITE" id="PS00134">
    <property type="entry name" value="TRYPSIN_HIS"/>
    <property type="match status" value="1"/>
</dbReference>
<keyword evidence="6" id="KW-1015">Disulfide bond</keyword>
<dbReference type="InterPro" id="IPR001254">
    <property type="entry name" value="Trypsin_dom"/>
</dbReference>
<keyword evidence="9" id="KW-0732">Signal</keyword>
<keyword evidence="5 8" id="KW-0720">Serine protease</keyword>
<dbReference type="GO" id="GO:0004252">
    <property type="term" value="F:serine-type endopeptidase activity"/>
    <property type="evidence" value="ECO:0007669"/>
    <property type="project" value="InterPro"/>
</dbReference>
<dbReference type="Gene3D" id="2.40.10.10">
    <property type="entry name" value="Trypsin-like serine proteases"/>
    <property type="match status" value="2"/>
</dbReference>
<dbReference type="CDD" id="cd00190">
    <property type="entry name" value="Tryp_SPc"/>
    <property type="match status" value="1"/>
</dbReference>
<keyword evidence="4 8" id="KW-0378">Hydrolase</keyword>
<dbReference type="PRINTS" id="PR00722">
    <property type="entry name" value="CHYMOTRYPSIN"/>
</dbReference>
<dbReference type="AlphaFoldDB" id="A0A0A9Z8F0"/>
<feature type="chain" id="PRO_5002071358" evidence="9">
    <location>
        <begin position="21"/>
        <end position="442"/>
    </location>
</feature>
<sequence>MATVTRFFIALLSLVDSCFGGSQLTDCVDTWRTLRCVIPTNCPTKLLVEGMRCPSGRTCCRIDRPNPYLPRRILPDLPLRGRSLLDEEVQTTAKTEEPAHLDEDRIIFPNEFAKRLQDTSSFRLRDDHFTFSDEERLFSMSLKRNELAEPVRKSVKYCREYTKLTIDVGYASPLLSKLVPMRYEMENCEPSVSPLVVGGSNTSISEFPHMAALGYNRTGDLEYLCGGTLISDQFVLTAAHCIQTKWGPPLVVHMGATKLHTKKAKMVSVKEMYIHPDYRAPACYSDIALVKLARTLKLTPKLRPACLPNEETTAHHTNKIAVATGWGRTGFGREASITLLKVPLKVMDKKKCSEYYAADVLTPSLPKGLNSDMICAIGNTDSFEDTCQGDSGGPLQGYLPDNRCMLQVVGITSFGKSCGAGVPGVYTKVASYLSWIEDIVWP</sequence>
<dbReference type="InterPro" id="IPR001314">
    <property type="entry name" value="Peptidase_S1A"/>
</dbReference>
<reference evidence="11" key="2">
    <citation type="submission" date="2014-07" db="EMBL/GenBank/DDBJ databases">
        <authorList>
            <person name="Hull J."/>
        </authorList>
    </citation>
    <scope>NUCLEOTIDE SEQUENCE</scope>
</reference>